<dbReference type="InterPro" id="IPR035994">
    <property type="entry name" value="Nucleoside_phosphorylase_sf"/>
</dbReference>
<evidence type="ECO:0000256" key="3">
    <source>
        <dbReference type="ARBA" id="ARBA00021980"/>
    </source>
</evidence>
<proteinExistence type="inferred from homology"/>
<dbReference type="Gene3D" id="3.40.50.1580">
    <property type="entry name" value="Nucleoside phosphorylase domain"/>
    <property type="match status" value="1"/>
</dbReference>
<evidence type="ECO:0000259" key="7">
    <source>
        <dbReference type="PROSITE" id="PS50042"/>
    </source>
</evidence>
<dbReference type="Pfam" id="PF00027">
    <property type="entry name" value="cNMP_binding"/>
    <property type="match status" value="1"/>
</dbReference>
<sequence>MISKMHQLLDILETNPDVYALFRHCPYELLRKIRVRKFTDGEFELEQGEIYQYMYIIVDGRANVYSESENGKKYFLCCSQSGDLIGDMALQPHIRCDREQGGRYAILPGDPQRVDRVAEFLENVEFIAFNREHKTMRGTYKGIPVLVTSTGMGGASTGIAVEELARIGVECMIRIGSCGALQPEMQMGDLVILNGAVRDEGTSKSYVDSIFPAVPDPDVLFALRGAAIKEGFAYHVGIGRSHDSFYVDNERDVDHFWSKKGVLAGDMESAALFTIGSLRGIKTGSILNTVALYDGKLEDEINQYVSGENRVTQGEKNEIITALEAIASLEEQRKG</sequence>
<dbReference type="EC" id="2.4.2.3" evidence="2"/>
<dbReference type="PANTHER" id="PTHR43691:SF11">
    <property type="entry name" value="FI09636P-RELATED"/>
    <property type="match status" value="1"/>
</dbReference>
<keyword evidence="4 8" id="KW-0328">Glycosyltransferase</keyword>
<dbReference type="EMBL" id="JBEPMK010000001">
    <property type="protein sequence ID" value="MET3643537.1"/>
    <property type="molecule type" value="Genomic_DNA"/>
</dbReference>
<comment type="similarity">
    <text evidence="1">Belongs to the PNP/UDP phosphorylase family.</text>
</comment>
<dbReference type="RefSeq" id="WP_354279575.1">
    <property type="nucleotide sequence ID" value="NZ_JBEPMK010000001.1"/>
</dbReference>
<evidence type="ECO:0000313" key="9">
    <source>
        <dbReference type="Proteomes" id="UP001549055"/>
    </source>
</evidence>
<gene>
    <name evidence="8" type="ORF">ABID27_000154</name>
</gene>
<dbReference type="InterPro" id="IPR018490">
    <property type="entry name" value="cNMP-bd_dom_sf"/>
</dbReference>
<dbReference type="InterPro" id="IPR000595">
    <property type="entry name" value="cNMP-bd_dom"/>
</dbReference>
<organism evidence="8 9">
    <name type="scientific">Streptococcus gallinaceus</name>
    <dbReference type="NCBI Taxonomy" id="165758"/>
    <lineage>
        <taxon>Bacteria</taxon>
        <taxon>Bacillati</taxon>
        <taxon>Bacillota</taxon>
        <taxon>Bacilli</taxon>
        <taxon>Lactobacillales</taxon>
        <taxon>Streptococcaceae</taxon>
        <taxon>Streptococcus</taxon>
    </lineage>
</organism>
<dbReference type="Pfam" id="PF01048">
    <property type="entry name" value="PNP_UDP_1"/>
    <property type="match status" value="1"/>
</dbReference>
<keyword evidence="5 8" id="KW-0808">Transferase</keyword>
<dbReference type="PROSITE" id="PS01232">
    <property type="entry name" value="PNP_UDP_1"/>
    <property type="match status" value="1"/>
</dbReference>
<evidence type="ECO:0000256" key="1">
    <source>
        <dbReference type="ARBA" id="ARBA00010456"/>
    </source>
</evidence>
<keyword evidence="9" id="KW-1185">Reference proteome</keyword>
<dbReference type="SUPFAM" id="SSF53167">
    <property type="entry name" value="Purine and uridine phosphorylases"/>
    <property type="match status" value="1"/>
</dbReference>
<evidence type="ECO:0000313" key="8">
    <source>
        <dbReference type="EMBL" id="MET3643537.1"/>
    </source>
</evidence>
<evidence type="ECO:0000256" key="6">
    <source>
        <dbReference type="ARBA" id="ARBA00048447"/>
    </source>
</evidence>
<comment type="catalytic activity">
    <reaction evidence="6">
        <text>uridine + phosphate = alpha-D-ribose 1-phosphate + uracil</text>
        <dbReference type="Rhea" id="RHEA:24388"/>
        <dbReference type="ChEBI" id="CHEBI:16704"/>
        <dbReference type="ChEBI" id="CHEBI:17568"/>
        <dbReference type="ChEBI" id="CHEBI:43474"/>
        <dbReference type="ChEBI" id="CHEBI:57720"/>
        <dbReference type="EC" id="2.4.2.3"/>
    </reaction>
</comment>
<name>A0ABV2JI13_9STRE</name>
<dbReference type="GO" id="GO:0004850">
    <property type="term" value="F:uridine phosphorylase activity"/>
    <property type="evidence" value="ECO:0007669"/>
    <property type="project" value="UniProtKB-EC"/>
</dbReference>
<feature type="domain" description="Cyclic nucleotide-binding" evidence="7">
    <location>
        <begin position="28"/>
        <end position="90"/>
    </location>
</feature>
<dbReference type="InterPro" id="IPR018016">
    <property type="entry name" value="Nucleoside_phosphorylase_CS"/>
</dbReference>
<dbReference type="SUPFAM" id="SSF51206">
    <property type="entry name" value="cAMP-binding domain-like"/>
    <property type="match status" value="1"/>
</dbReference>
<dbReference type="Proteomes" id="UP001549055">
    <property type="component" value="Unassembled WGS sequence"/>
</dbReference>
<reference evidence="8 9" key="1">
    <citation type="submission" date="2024-06" db="EMBL/GenBank/DDBJ databases">
        <title>Genomic Encyclopedia of Type Strains, Phase IV (KMG-IV): sequencing the most valuable type-strain genomes for metagenomic binning, comparative biology and taxonomic classification.</title>
        <authorList>
            <person name="Goeker M."/>
        </authorList>
    </citation>
    <scope>NUCLEOTIDE SEQUENCE [LARGE SCALE GENOMIC DNA]</scope>
    <source>
        <strain evidence="8 9">DSM 15349</strain>
    </source>
</reference>
<dbReference type="PANTHER" id="PTHR43691">
    <property type="entry name" value="URIDINE PHOSPHORYLASE"/>
    <property type="match status" value="1"/>
</dbReference>
<accession>A0ABV2JI13</accession>
<dbReference type="Gene3D" id="2.60.120.10">
    <property type="entry name" value="Jelly Rolls"/>
    <property type="match status" value="1"/>
</dbReference>
<evidence type="ECO:0000256" key="4">
    <source>
        <dbReference type="ARBA" id="ARBA00022676"/>
    </source>
</evidence>
<comment type="caution">
    <text evidence="8">The sequence shown here is derived from an EMBL/GenBank/DDBJ whole genome shotgun (WGS) entry which is preliminary data.</text>
</comment>
<protein>
    <recommendedName>
        <fullName evidence="3">Uridine phosphorylase</fullName>
        <ecNumber evidence="2">2.4.2.3</ecNumber>
    </recommendedName>
</protein>
<dbReference type="CDD" id="cd17767">
    <property type="entry name" value="UP_EcUdp-like"/>
    <property type="match status" value="1"/>
</dbReference>
<dbReference type="InterPro" id="IPR000845">
    <property type="entry name" value="Nucleoside_phosphorylase_d"/>
</dbReference>
<dbReference type="CDD" id="cd00038">
    <property type="entry name" value="CAP_ED"/>
    <property type="match status" value="1"/>
</dbReference>
<evidence type="ECO:0000256" key="2">
    <source>
        <dbReference type="ARBA" id="ARBA00011888"/>
    </source>
</evidence>
<dbReference type="InterPro" id="IPR014710">
    <property type="entry name" value="RmlC-like_jellyroll"/>
</dbReference>
<dbReference type="PROSITE" id="PS50042">
    <property type="entry name" value="CNMP_BINDING_3"/>
    <property type="match status" value="1"/>
</dbReference>
<evidence type="ECO:0000256" key="5">
    <source>
        <dbReference type="ARBA" id="ARBA00022679"/>
    </source>
</evidence>